<feature type="domain" description="Pyrrolo-quinoline quinone repeat" evidence="2">
    <location>
        <begin position="182"/>
        <end position="391"/>
    </location>
</feature>
<dbReference type="InterPro" id="IPR002372">
    <property type="entry name" value="PQQ_rpt_dom"/>
</dbReference>
<dbReference type="GO" id="GO:0004674">
    <property type="term" value="F:protein serine/threonine kinase activity"/>
    <property type="evidence" value="ECO:0007669"/>
    <property type="project" value="UniProtKB-KW"/>
</dbReference>
<protein>
    <submittedName>
        <fullName evidence="3">Serine/threonine protein kinase</fullName>
    </submittedName>
</protein>
<accession>A0A5C1AU35</accession>
<evidence type="ECO:0000313" key="3">
    <source>
        <dbReference type="EMBL" id="QEL20298.1"/>
    </source>
</evidence>
<dbReference type="SMART" id="SM00564">
    <property type="entry name" value="PQQ"/>
    <property type="match status" value="5"/>
</dbReference>
<keyword evidence="3" id="KW-0723">Serine/threonine-protein kinase</keyword>
<evidence type="ECO:0000259" key="2">
    <source>
        <dbReference type="Pfam" id="PF13360"/>
    </source>
</evidence>
<dbReference type="EMBL" id="CP042425">
    <property type="protein sequence ID" value="QEL20298.1"/>
    <property type="molecule type" value="Genomic_DNA"/>
</dbReference>
<dbReference type="OrthoDB" id="244732at2"/>
<gene>
    <name evidence="3" type="ORF">PX52LOC_07390</name>
</gene>
<keyword evidence="4" id="KW-1185">Reference proteome</keyword>
<dbReference type="InterPro" id="IPR011047">
    <property type="entry name" value="Quinoprotein_ADH-like_sf"/>
</dbReference>
<keyword evidence="1" id="KW-0732">Signal</keyword>
<name>A0A5C1AU35_9BACT</name>
<keyword evidence="3" id="KW-0808">Transferase</keyword>
<proteinExistence type="predicted"/>
<dbReference type="RefSeq" id="WP_149114611.1">
    <property type="nucleotide sequence ID" value="NZ_CP042425.1"/>
</dbReference>
<evidence type="ECO:0000256" key="1">
    <source>
        <dbReference type="SAM" id="SignalP"/>
    </source>
</evidence>
<keyword evidence="3" id="KW-0418">Kinase</keyword>
<feature type="chain" id="PRO_5022672946" evidence="1">
    <location>
        <begin position="17"/>
        <end position="395"/>
    </location>
</feature>
<dbReference type="Pfam" id="PF13360">
    <property type="entry name" value="PQQ_2"/>
    <property type="match status" value="2"/>
</dbReference>
<reference evidence="4" key="1">
    <citation type="submission" date="2019-08" db="EMBL/GenBank/DDBJ databases">
        <title>Limnoglobus roseus gen. nov., sp. nov., a novel freshwater planctomycete with a giant genome from the family Gemmataceae.</title>
        <authorList>
            <person name="Kulichevskaya I.S."/>
            <person name="Naumoff D.G."/>
            <person name="Miroshnikov K."/>
            <person name="Ivanova A."/>
            <person name="Philippov D.A."/>
            <person name="Hakobyan A."/>
            <person name="Rijpstra I.C."/>
            <person name="Sinninghe Damste J.S."/>
            <person name="Liesack W."/>
            <person name="Dedysh S.N."/>
        </authorList>
    </citation>
    <scope>NUCLEOTIDE SEQUENCE [LARGE SCALE GENOMIC DNA]</scope>
    <source>
        <strain evidence="4">PX52</strain>
    </source>
</reference>
<sequence>MRKFLLLFLLTGTASAAEWSQFRGPGGACVSDEKNLPEKWSKTEGHRWKTDLPARGVSGPVVFGDKIYLTASSGVRDDRLHVLAFDLKTGKQLWHRQFAATGGTNCHPMTCMAAPTPVADETGVYALFATGDLAAFDANGTLRWYRSLVGDYPSITNQVGMASSPVLADGKLIVPMDNSGDSFIAALDPKTGTNVWKTPRFKESNWVTPVVRSPDGRTAEILFPGRDGLSAYDAATGKRLWNSKLVNGDIPTPTIREDIVYAPSGGVTTLKFEGGEPKKVWASAKMGSGMTSPLVYDGMVYAAKDGVMNTVDAKTGESLWSERFSKDKASASPIGADGKVYVFSNGGKTTVFKASREMEIVSENDLGEEILGTPAVAAGAIIIRTNKALYCVGAK</sequence>
<feature type="domain" description="Pyrrolo-quinoline quinone repeat" evidence="2">
    <location>
        <begin position="43"/>
        <end position="172"/>
    </location>
</feature>
<organism evidence="3 4">
    <name type="scientific">Limnoglobus roseus</name>
    <dbReference type="NCBI Taxonomy" id="2598579"/>
    <lineage>
        <taxon>Bacteria</taxon>
        <taxon>Pseudomonadati</taxon>
        <taxon>Planctomycetota</taxon>
        <taxon>Planctomycetia</taxon>
        <taxon>Gemmatales</taxon>
        <taxon>Gemmataceae</taxon>
        <taxon>Limnoglobus</taxon>
    </lineage>
</organism>
<dbReference type="Gene3D" id="2.40.10.480">
    <property type="match status" value="1"/>
</dbReference>
<dbReference type="InterPro" id="IPR018391">
    <property type="entry name" value="PQQ_b-propeller_rpt"/>
</dbReference>
<dbReference type="KEGG" id="lrs:PX52LOC_07390"/>
<feature type="signal peptide" evidence="1">
    <location>
        <begin position="1"/>
        <end position="16"/>
    </location>
</feature>
<dbReference type="SUPFAM" id="SSF50998">
    <property type="entry name" value="Quinoprotein alcohol dehydrogenase-like"/>
    <property type="match status" value="1"/>
</dbReference>
<dbReference type="Proteomes" id="UP000324974">
    <property type="component" value="Chromosome"/>
</dbReference>
<dbReference type="AlphaFoldDB" id="A0A5C1AU35"/>
<dbReference type="InterPro" id="IPR015943">
    <property type="entry name" value="WD40/YVTN_repeat-like_dom_sf"/>
</dbReference>
<dbReference type="Gene3D" id="2.130.10.10">
    <property type="entry name" value="YVTN repeat-like/Quinoprotein amine dehydrogenase"/>
    <property type="match status" value="1"/>
</dbReference>
<dbReference type="PANTHER" id="PTHR34512:SF30">
    <property type="entry name" value="OUTER MEMBRANE PROTEIN ASSEMBLY FACTOR BAMB"/>
    <property type="match status" value="1"/>
</dbReference>
<evidence type="ECO:0000313" key="4">
    <source>
        <dbReference type="Proteomes" id="UP000324974"/>
    </source>
</evidence>
<dbReference type="PANTHER" id="PTHR34512">
    <property type="entry name" value="CELL SURFACE PROTEIN"/>
    <property type="match status" value="1"/>
</dbReference>